<dbReference type="GO" id="GO:0018279">
    <property type="term" value="P:protein N-linked glycosylation via asparagine"/>
    <property type="evidence" value="ECO:0007669"/>
    <property type="project" value="TreeGrafter"/>
</dbReference>
<dbReference type="PANTHER" id="PTHR11226">
    <property type="entry name" value="UDP-GLUCOSE GLYCOPROTEIN:GLUCOSYLTRANSFERASE"/>
    <property type="match status" value="1"/>
</dbReference>
<dbReference type="InterPro" id="IPR029044">
    <property type="entry name" value="Nucleotide-diphossugar_trans"/>
</dbReference>
<feature type="domain" description="UGGT thioredoxin-like" evidence="12">
    <location>
        <begin position="268"/>
        <end position="399"/>
    </location>
</feature>
<dbReference type="SUPFAM" id="SSF53448">
    <property type="entry name" value="Nucleotide-diphospho-sugar transferases"/>
    <property type="match status" value="1"/>
</dbReference>
<dbReference type="GO" id="GO:0005788">
    <property type="term" value="C:endoplasmic reticulum lumen"/>
    <property type="evidence" value="ECO:0007669"/>
    <property type="project" value="UniProtKB-SubCell"/>
</dbReference>
<dbReference type="InterPro" id="IPR040497">
    <property type="entry name" value="Glyco_transf_24"/>
</dbReference>
<dbReference type="InterPro" id="IPR009448">
    <property type="entry name" value="UDP-g_GGtrans"/>
</dbReference>
<comment type="subcellular location">
    <subcellularLocation>
        <location evidence="2">Endoplasmic reticulum lumen</location>
    </subcellularLocation>
</comment>
<dbReference type="CDD" id="cd06432">
    <property type="entry name" value="GT8_HUGT1_C_like"/>
    <property type="match status" value="1"/>
</dbReference>
<feature type="domain" description="UGGT thioredoxin-like" evidence="13">
    <location>
        <begin position="405"/>
        <end position="649"/>
    </location>
</feature>
<protein>
    <submittedName>
        <fullName evidence="16">UDP-glucose:glycoprotein glucosyltransferase-domain-containing protein</fullName>
    </submittedName>
</protein>
<dbReference type="Proteomes" id="UP000813444">
    <property type="component" value="Unassembled WGS sequence"/>
</dbReference>
<dbReference type="FunFam" id="3.90.550.10:FF:000065">
    <property type="entry name" value="UDP-glucose:glycoprotein glucosyltransferase, putative"/>
    <property type="match status" value="1"/>
</dbReference>
<evidence type="ECO:0000256" key="6">
    <source>
        <dbReference type="ARBA" id="ARBA00022729"/>
    </source>
</evidence>
<evidence type="ECO:0000256" key="5">
    <source>
        <dbReference type="ARBA" id="ARBA00022679"/>
    </source>
</evidence>
<evidence type="ECO:0000259" key="11">
    <source>
        <dbReference type="Pfam" id="PF18400"/>
    </source>
</evidence>
<name>A0A8K0T2T1_9HYPO</name>
<keyword evidence="6 10" id="KW-0732">Signal</keyword>
<feature type="region of interest" description="Disordered" evidence="9">
    <location>
        <begin position="1449"/>
        <end position="1479"/>
    </location>
</feature>
<comment type="pathway">
    <text evidence="3">Protein modification; protein glycosylation.</text>
</comment>
<dbReference type="Pfam" id="PF18403">
    <property type="entry name" value="Thioredoxin_15"/>
    <property type="match status" value="1"/>
</dbReference>
<evidence type="ECO:0000256" key="4">
    <source>
        <dbReference type="ARBA" id="ARBA00006351"/>
    </source>
</evidence>
<comment type="caution">
    <text evidence="16">The sequence shown here is derived from an EMBL/GenBank/DDBJ whole genome shotgun (WGS) entry which is preliminary data.</text>
</comment>
<organism evidence="16 17">
    <name type="scientific">Stachybotrys elegans</name>
    <dbReference type="NCBI Taxonomy" id="80388"/>
    <lineage>
        <taxon>Eukaryota</taxon>
        <taxon>Fungi</taxon>
        <taxon>Dikarya</taxon>
        <taxon>Ascomycota</taxon>
        <taxon>Pezizomycotina</taxon>
        <taxon>Sordariomycetes</taxon>
        <taxon>Hypocreomycetidae</taxon>
        <taxon>Hypocreales</taxon>
        <taxon>Stachybotryaceae</taxon>
        <taxon>Stachybotrys</taxon>
    </lineage>
</organism>
<proteinExistence type="inferred from homology"/>
<keyword evidence="17" id="KW-1185">Reference proteome</keyword>
<comment type="cofactor">
    <cofactor evidence="1">
        <name>Ca(2+)</name>
        <dbReference type="ChEBI" id="CHEBI:29108"/>
    </cofactor>
</comment>
<accession>A0A8K0T2T1</accession>
<dbReference type="InterPro" id="IPR040692">
    <property type="entry name" value="UGGT_TRXL_3"/>
</dbReference>
<comment type="similarity">
    <text evidence="4">Belongs to the glycosyltransferase 8 family.</text>
</comment>
<dbReference type="GO" id="GO:0051082">
    <property type="term" value="F:unfolded protein binding"/>
    <property type="evidence" value="ECO:0007669"/>
    <property type="project" value="TreeGrafter"/>
</dbReference>
<keyword evidence="7" id="KW-0256">Endoplasmic reticulum</keyword>
<dbReference type="Pfam" id="PF18402">
    <property type="entry name" value="Thioredoxin_14"/>
    <property type="match status" value="1"/>
</dbReference>
<evidence type="ECO:0000259" key="15">
    <source>
        <dbReference type="Pfam" id="PF18404"/>
    </source>
</evidence>
<dbReference type="InterPro" id="IPR040525">
    <property type="entry name" value="UGGT_TRXL_4"/>
</dbReference>
<keyword evidence="5" id="KW-0808">Transferase</keyword>
<evidence type="ECO:0000313" key="16">
    <source>
        <dbReference type="EMBL" id="KAH7327820.1"/>
    </source>
</evidence>
<dbReference type="Pfam" id="PF06427">
    <property type="entry name" value="UDP-g_GGTase"/>
    <property type="match status" value="1"/>
</dbReference>
<dbReference type="Pfam" id="PF18404">
    <property type="entry name" value="Glyco_transf_24"/>
    <property type="match status" value="1"/>
</dbReference>
<dbReference type="InterPro" id="IPR040694">
    <property type="entry name" value="UGGT_TRXL_2"/>
</dbReference>
<evidence type="ECO:0000259" key="12">
    <source>
        <dbReference type="Pfam" id="PF18401"/>
    </source>
</evidence>
<reference evidence="16" key="1">
    <citation type="journal article" date="2021" name="Nat. Commun.">
        <title>Genetic determinants of endophytism in the Arabidopsis root mycobiome.</title>
        <authorList>
            <person name="Mesny F."/>
            <person name="Miyauchi S."/>
            <person name="Thiergart T."/>
            <person name="Pickel B."/>
            <person name="Atanasova L."/>
            <person name="Karlsson M."/>
            <person name="Huettel B."/>
            <person name="Barry K.W."/>
            <person name="Haridas S."/>
            <person name="Chen C."/>
            <person name="Bauer D."/>
            <person name="Andreopoulos W."/>
            <person name="Pangilinan J."/>
            <person name="LaButti K."/>
            <person name="Riley R."/>
            <person name="Lipzen A."/>
            <person name="Clum A."/>
            <person name="Drula E."/>
            <person name="Henrissat B."/>
            <person name="Kohler A."/>
            <person name="Grigoriev I.V."/>
            <person name="Martin F.M."/>
            <person name="Hacquard S."/>
        </authorList>
    </citation>
    <scope>NUCLEOTIDE SEQUENCE</scope>
    <source>
        <strain evidence="16">MPI-CAGE-CH-0235</strain>
    </source>
</reference>
<dbReference type="GO" id="GO:0036503">
    <property type="term" value="P:ERAD pathway"/>
    <property type="evidence" value="ECO:0007669"/>
    <property type="project" value="TreeGrafter"/>
</dbReference>
<evidence type="ECO:0000256" key="9">
    <source>
        <dbReference type="SAM" id="MobiDB-lite"/>
    </source>
</evidence>
<evidence type="ECO:0000256" key="2">
    <source>
        <dbReference type="ARBA" id="ARBA00004319"/>
    </source>
</evidence>
<dbReference type="Gene3D" id="3.90.550.10">
    <property type="entry name" value="Spore Coat Polysaccharide Biosynthesis Protein SpsA, Chain A"/>
    <property type="match status" value="1"/>
</dbReference>
<dbReference type="GO" id="GO:0003980">
    <property type="term" value="F:UDP-glucose:glycoprotein glucosyltransferase activity"/>
    <property type="evidence" value="ECO:0007669"/>
    <property type="project" value="InterPro"/>
</dbReference>
<dbReference type="EMBL" id="JAGPNK010000001">
    <property type="protein sequence ID" value="KAH7327820.1"/>
    <property type="molecule type" value="Genomic_DNA"/>
</dbReference>
<evidence type="ECO:0000259" key="13">
    <source>
        <dbReference type="Pfam" id="PF18402"/>
    </source>
</evidence>
<dbReference type="Pfam" id="PF18401">
    <property type="entry name" value="Thioredoxin_13"/>
    <property type="match status" value="1"/>
</dbReference>
<feature type="chain" id="PRO_5035461095" evidence="10">
    <location>
        <begin position="26"/>
        <end position="1479"/>
    </location>
</feature>
<evidence type="ECO:0000259" key="14">
    <source>
        <dbReference type="Pfam" id="PF18403"/>
    </source>
</evidence>
<feature type="domain" description="UGGT thioredoxin-like" evidence="11">
    <location>
        <begin position="40"/>
        <end position="219"/>
    </location>
</feature>
<feature type="signal peptide" evidence="10">
    <location>
        <begin position="1"/>
        <end position="25"/>
    </location>
</feature>
<evidence type="ECO:0000256" key="7">
    <source>
        <dbReference type="ARBA" id="ARBA00022824"/>
    </source>
</evidence>
<feature type="domain" description="UDP-glucose:glycoprotein glucosyltransferase thioredoxin-like" evidence="14">
    <location>
        <begin position="661"/>
        <end position="855"/>
    </location>
</feature>
<dbReference type="PANTHER" id="PTHR11226:SF0">
    <property type="entry name" value="UDP-GLUCOSE:GLYCOPROTEIN GLUCOSYLTRANSFERASE"/>
    <property type="match status" value="1"/>
</dbReference>
<feature type="domain" description="Glucosyltransferase 24 catalytic" evidence="15">
    <location>
        <begin position="1178"/>
        <end position="1444"/>
    </location>
</feature>
<dbReference type="UniPathway" id="UPA00378"/>
<sequence>MATAPSRRLSLGALLGLVITSHVTAAPSINVGLQAAFPAGPYLLELLESAAQENASSYFPLLDRVASGHFASASSEADLYSKFIDVLREDGHIATPESLSTFNLALSLRSAAPRVEAHYQYYSTAVEPVIKDTDTTCLDWVLLEGSRYCTPTLDTAATKDLFPTALKHLPFDRTTGFGKEAVLYADPSSPNFGAFHEALSQAARRGDVSYRLRYRRDPQHPSSPLPVSGYGVALSLKRTDYIVIDDREAGEDAQKPLSADVVLDDDEEVADLKPLSTSELASLGMKAASFILQSDNPFETLIRVAQDFPKFSVSLASHPVAEKFEAEYEEVRGNGIPGGINFLWMNGLQLIERQIEPFALVDMVRRERKMIDSVRSLGFNGKEAVAILGHDEVTMAKGKDDGVRYDWTDRSEEGRVLLWMNDLEKDPRYARFPKDLSGLLQGAYPGQIPPVARNVFHLVAPADLSLPADIAAIVQLGSLSQRGVPVRFGFVPLVSSPEAADQAKVAYHLVQSYGFPTCVGYLQGVLQASETGTGVDEQFFATVVAESQLLPGEKEMTLAEVLSSESYAEQVELAGRWAKRLNADTPTRPLFANGQFVPRDKNWMQGMSMKVGEDVQFMQKGLMMGEITDDTPVPDVFLKNAASRRNVYIMPPDDKTLQVLDVSRIYSEHASLMDKLPLVDNFGDASKENWALLAVIADFASEAGQDLLLSALKFRRDNPGVRLNFVHNPNDQSTVKVNAALKSNEAKLLDVETADDLQALLGDAAVGDDQDYVAALSSFLLYAKLLPGTQALILNGRVVGPLPVDSFFQADDLQQLLEYEQSTRILPVYAALADLGLDDRLSGPIAAAKITSITALSTISDLPEGIFDSAPSTRSSVYNTWSSEHSSIEVGNAETASVHIAGLLNPASEQGQRWAPILKVLSELDGVYLKLFLNPKQKLEELPVKRFFRYVLDSKPRFDDAGKVKALQATFKGLPSEALLTTAMDTPPAWLVAPKISVHDLDNIKLSSVKSDVEATYELEHILIEGHSREGKRGQPPRGAQLVLGTEKDPQLTDTIIMANLGYFQFKANPGFYNIQLKEGRSADIYTIESIGAQGQLPVLGDEGTDVALMDFQGTTLYPRLMRKPGMEGVDVLNESDEAAEDDDSILSKGMKFAEGLFGGSSASQKAKSLSAEVHAEINIFSVASGHLYERMLNIMMVSVMRHTKHTVKFWFIEQFLSPSFKDFIPHLAREYGFKYEMVTYKWPHWLRGQREKQREIWGYKILFLDVLFPLSLDKVIFVDADQVVRTDMIDLVRTDLHGAPYGFTPMCDSRVEMDGFRFWKQGYWANFLRGKPYHISALYVVDLGRFRDMAAGDRLRQQYHGLSADPNSLANLDQDLPNNMQFQIPIHSLPQEWLWCETWCSDESFPDARTIDLCNNPQTKEPKLDRARRQLPEWTVYDDEIAALDRRRRGVGQQRSYDEGINTKSRRFEETAKSKDEL</sequence>
<evidence type="ECO:0000256" key="3">
    <source>
        <dbReference type="ARBA" id="ARBA00004922"/>
    </source>
</evidence>
<dbReference type="InterPro" id="IPR040693">
    <property type="entry name" value="UGGT_TRXL_1"/>
</dbReference>
<keyword evidence="8" id="KW-0325">Glycoprotein</keyword>
<gene>
    <name evidence="16" type="ORF">B0I35DRAFT_447951</name>
</gene>
<evidence type="ECO:0000256" key="1">
    <source>
        <dbReference type="ARBA" id="ARBA00001913"/>
    </source>
</evidence>
<dbReference type="Pfam" id="PF18400">
    <property type="entry name" value="Thioredoxin_12"/>
    <property type="match status" value="1"/>
</dbReference>
<evidence type="ECO:0000256" key="8">
    <source>
        <dbReference type="ARBA" id="ARBA00023180"/>
    </source>
</evidence>
<evidence type="ECO:0000313" key="17">
    <source>
        <dbReference type="Proteomes" id="UP000813444"/>
    </source>
</evidence>
<evidence type="ECO:0000256" key="10">
    <source>
        <dbReference type="SAM" id="SignalP"/>
    </source>
</evidence>
<feature type="compositionally biased region" description="Basic and acidic residues" evidence="9">
    <location>
        <begin position="1467"/>
        <end position="1479"/>
    </location>
</feature>
<dbReference type="OrthoDB" id="27683at2759"/>